<reference evidence="2 3" key="1">
    <citation type="submission" date="2016-07" db="EMBL/GenBank/DDBJ databases">
        <title>Pervasive Adenine N6-methylation of Active Genes in Fungi.</title>
        <authorList>
            <consortium name="DOE Joint Genome Institute"/>
            <person name="Mondo S.J."/>
            <person name="Dannebaum R.O."/>
            <person name="Kuo R.C."/>
            <person name="Labutti K."/>
            <person name="Haridas S."/>
            <person name="Kuo A."/>
            <person name="Salamov A."/>
            <person name="Ahrendt S.R."/>
            <person name="Lipzen A."/>
            <person name="Sullivan W."/>
            <person name="Andreopoulos W.B."/>
            <person name="Clum A."/>
            <person name="Lindquist E."/>
            <person name="Daum C."/>
            <person name="Ramamoorthy G.K."/>
            <person name="Gryganskyi A."/>
            <person name="Culley D."/>
            <person name="Magnuson J.K."/>
            <person name="James T.Y."/>
            <person name="O'Malley M.A."/>
            <person name="Stajich J.E."/>
            <person name="Spatafora J.W."/>
            <person name="Visel A."/>
            <person name="Grigoriev I.V."/>
        </authorList>
    </citation>
    <scope>NUCLEOTIDE SEQUENCE [LARGE SCALE GENOMIC DNA]</scope>
    <source>
        <strain evidence="2 3">JEL800</strain>
    </source>
</reference>
<evidence type="ECO:0000313" key="3">
    <source>
        <dbReference type="Proteomes" id="UP000193642"/>
    </source>
</evidence>
<dbReference type="Proteomes" id="UP000193642">
    <property type="component" value="Unassembled WGS sequence"/>
</dbReference>
<evidence type="ECO:0000256" key="1">
    <source>
        <dbReference type="SAM" id="MobiDB-lite"/>
    </source>
</evidence>
<comment type="caution">
    <text evidence="2">The sequence shown here is derived from an EMBL/GenBank/DDBJ whole genome shotgun (WGS) entry which is preliminary data.</text>
</comment>
<proteinExistence type="predicted"/>
<dbReference type="EMBL" id="MCGO01000055">
    <property type="protein sequence ID" value="ORY36500.1"/>
    <property type="molecule type" value="Genomic_DNA"/>
</dbReference>
<gene>
    <name evidence="2" type="ORF">BCR33DRAFT_722015</name>
</gene>
<keyword evidence="3" id="KW-1185">Reference proteome</keyword>
<organism evidence="2 3">
    <name type="scientific">Rhizoclosmatium globosum</name>
    <dbReference type="NCBI Taxonomy" id="329046"/>
    <lineage>
        <taxon>Eukaryota</taxon>
        <taxon>Fungi</taxon>
        <taxon>Fungi incertae sedis</taxon>
        <taxon>Chytridiomycota</taxon>
        <taxon>Chytridiomycota incertae sedis</taxon>
        <taxon>Chytridiomycetes</taxon>
        <taxon>Chytridiales</taxon>
        <taxon>Chytriomycetaceae</taxon>
        <taxon>Rhizoclosmatium</taxon>
    </lineage>
</organism>
<dbReference type="AlphaFoldDB" id="A0A1Y2BP21"/>
<protein>
    <submittedName>
        <fullName evidence="2">Uncharacterized protein</fullName>
    </submittedName>
</protein>
<sequence length="356" mass="39610">MINISELERKAQQFDQEYPLNRHERSSSSISVLSPRLATLPLQNYPRHPIIPVHDNTEEITPNPRHERRATIQVHSESEISKERVVIVPPVPGMSEEERRGGRITLVGEEQHQRETRTEDGFGLKMLQPRFIVTISCASSLSKADKLAPPPPTNKTLQRSHIPTSSTSNSQHILHQPPQEIHQKQTTTTKRALRPSIALQKAHSLNEAIPKSPSTAPVISQIPPPPKAMTVIPSAAEPPGGPWSVNDMNAPMNAPVKTNAPRKWKLLDMAEGKKTGKTSPRSTTNKLFGKLGASVYNKLDYADPIANILGISEGRYEEYYEDCEAYEHDMARVSIGAQERIATGELREALRKPENA</sequence>
<feature type="region of interest" description="Disordered" evidence="1">
    <location>
        <begin position="143"/>
        <end position="177"/>
    </location>
</feature>
<evidence type="ECO:0000313" key="2">
    <source>
        <dbReference type="EMBL" id="ORY36500.1"/>
    </source>
</evidence>
<accession>A0A1Y2BP21</accession>
<name>A0A1Y2BP21_9FUNG</name>
<feature type="compositionally biased region" description="Polar residues" evidence="1">
    <location>
        <begin position="154"/>
        <end position="173"/>
    </location>
</feature>
<dbReference type="OrthoDB" id="2138452at2759"/>